<keyword evidence="3" id="KW-1185">Reference proteome</keyword>
<sequence length="134" mass="14679">MYLLWWCGVDGVWRGSAVRHKGRAGRRGCRRKLFGEMLAAHTKKSPLLTALKGKDHNARHASPPNNPRLPDPPTRDPAIPSYPGYSLLFFSPSLLPFSLLPFQPTVPFAPSPSLPDPPTPCPGGAARYPGDRDN</sequence>
<feature type="compositionally biased region" description="Pro residues" evidence="1">
    <location>
        <begin position="108"/>
        <end position="121"/>
    </location>
</feature>
<feature type="region of interest" description="Disordered" evidence="1">
    <location>
        <begin position="45"/>
        <end position="78"/>
    </location>
</feature>
<evidence type="ECO:0000256" key="1">
    <source>
        <dbReference type="SAM" id="MobiDB-lite"/>
    </source>
</evidence>
<proteinExistence type="predicted"/>
<name>A0A5B7G369_PORTR</name>
<gene>
    <name evidence="2" type="ORF">E2C01_045876</name>
</gene>
<accession>A0A5B7G369</accession>
<evidence type="ECO:0000313" key="2">
    <source>
        <dbReference type="EMBL" id="MPC52017.1"/>
    </source>
</evidence>
<comment type="caution">
    <text evidence="2">The sequence shown here is derived from an EMBL/GenBank/DDBJ whole genome shotgun (WGS) entry which is preliminary data.</text>
</comment>
<protein>
    <submittedName>
        <fullName evidence="2">Uncharacterized protein</fullName>
    </submittedName>
</protein>
<organism evidence="2 3">
    <name type="scientific">Portunus trituberculatus</name>
    <name type="common">Swimming crab</name>
    <name type="synonym">Neptunus trituberculatus</name>
    <dbReference type="NCBI Taxonomy" id="210409"/>
    <lineage>
        <taxon>Eukaryota</taxon>
        <taxon>Metazoa</taxon>
        <taxon>Ecdysozoa</taxon>
        <taxon>Arthropoda</taxon>
        <taxon>Crustacea</taxon>
        <taxon>Multicrustacea</taxon>
        <taxon>Malacostraca</taxon>
        <taxon>Eumalacostraca</taxon>
        <taxon>Eucarida</taxon>
        <taxon>Decapoda</taxon>
        <taxon>Pleocyemata</taxon>
        <taxon>Brachyura</taxon>
        <taxon>Eubrachyura</taxon>
        <taxon>Portunoidea</taxon>
        <taxon>Portunidae</taxon>
        <taxon>Portuninae</taxon>
        <taxon>Portunus</taxon>
    </lineage>
</organism>
<reference evidence="2 3" key="1">
    <citation type="submission" date="2019-05" db="EMBL/GenBank/DDBJ databases">
        <title>Another draft genome of Portunus trituberculatus and its Hox gene families provides insights of decapod evolution.</title>
        <authorList>
            <person name="Jeong J.-H."/>
            <person name="Song I."/>
            <person name="Kim S."/>
            <person name="Choi T."/>
            <person name="Kim D."/>
            <person name="Ryu S."/>
            <person name="Kim W."/>
        </authorList>
    </citation>
    <scope>NUCLEOTIDE SEQUENCE [LARGE SCALE GENOMIC DNA]</scope>
    <source>
        <tissue evidence="2">Muscle</tissue>
    </source>
</reference>
<evidence type="ECO:0000313" key="3">
    <source>
        <dbReference type="Proteomes" id="UP000324222"/>
    </source>
</evidence>
<dbReference type="AlphaFoldDB" id="A0A5B7G369"/>
<dbReference type="EMBL" id="VSRR010010571">
    <property type="protein sequence ID" value="MPC52017.1"/>
    <property type="molecule type" value="Genomic_DNA"/>
</dbReference>
<feature type="region of interest" description="Disordered" evidence="1">
    <location>
        <begin position="108"/>
        <end position="134"/>
    </location>
</feature>
<dbReference type="Proteomes" id="UP000324222">
    <property type="component" value="Unassembled WGS sequence"/>
</dbReference>